<dbReference type="Proteomes" id="UP000799118">
    <property type="component" value="Unassembled WGS sequence"/>
</dbReference>
<gene>
    <name evidence="2" type="ORF">BT96DRAFT_324192</name>
</gene>
<feature type="transmembrane region" description="Helical" evidence="1">
    <location>
        <begin position="75"/>
        <end position="95"/>
    </location>
</feature>
<keyword evidence="3" id="KW-1185">Reference proteome</keyword>
<reference evidence="2" key="1">
    <citation type="journal article" date="2019" name="Environ. Microbiol.">
        <title>Fungal ecological strategies reflected in gene transcription - a case study of two litter decomposers.</title>
        <authorList>
            <person name="Barbi F."/>
            <person name="Kohler A."/>
            <person name="Barry K."/>
            <person name="Baskaran P."/>
            <person name="Daum C."/>
            <person name="Fauchery L."/>
            <person name="Ihrmark K."/>
            <person name="Kuo A."/>
            <person name="LaButti K."/>
            <person name="Lipzen A."/>
            <person name="Morin E."/>
            <person name="Grigoriev I.V."/>
            <person name="Henrissat B."/>
            <person name="Lindahl B."/>
            <person name="Martin F."/>
        </authorList>
    </citation>
    <scope>NUCLEOTIDE SEQUENCE</scope>
    <source>
        <strain evidence="2">JB14</strain>
    </source>
</reference>
<feature type="transmembrane region" description="Helical" evidence="1">
    <location>
        <begin position="21"/>
        <end position="39"/>
    </location>
</feature>
<name>A0A6A4GZV3_9AGAR</name>
<keyword evidence="1" id="KW-0812">Transmembrane</keyword>
<evidence type="ECO:0000313" key="2">
    <source>
        <dbReference type="EMBL" id="KAE9390918.1"/>
    </source>
</evidence>
<dbReference type="AlphaFoldDB" id="A0A6A4GZV3"/>
<sequence length="96" mass="10525">MTVVAVKRISARRRQIGSSPGVVMFVLLNSFIHTSWTVFQPAGQVHGPHLRSLGPVPATSFHEQIRYSDSRSQSILHPIDSTLLLTSVAGLVYLVC</sequence>
<keyword evidence="1" id="KW-1133">Transmembrane helix</keyword>
<accession>A0A6A4GZV3</accession>
<proteinExistence type="predicted"/>
<keyword evidence="1" id="KW-0472">Membrane</keyword>
<evidence type="ECO:0000256" key="1">
    <source>
        <dbReference type="SAM" id="Phobius"/>
    </source>
</evidence>
<dbReference type="EMBL" id="ML769641">
    <property type="protein sequence ID" value="KAE9390918.1"/>
    <property type="molecule type" value="Genomic_DNA"/>
</dbReference>
<organism evidence="2 3">
    <name type="scientific">Gymnopus androsaceus JB14</name>
    <dbReference type="NCBI Taxonomy" id="1447944"/>
    <lineage>
        <taxon>Eukaryota</taxon>
        <taxon>Fungi</taxon>
        <taxon>Dikarya</taxon>
        <taxon>Basidiomycota</taxon>
        <taxon>Agaricomycotina</taxon>
        <taxon>Agaricomycetes</taxon>
        <taxon>Agaricomycetidae</taxon>
        <taxon>Agaricales</taxon>
        <taxon>Marasmiineae</taxon>
        <taxon>Omphalotaceae</taxon>
        <taxon>Gymnopus</taxon>
    </lineage>
</organism>
<protein>
    <submittedName>
        <fullName evidence="2">Uncharacterized protein</fullName>
    </submittedName>
</protein>
<evidence type="ECO:0000313" key="3">
    <source>
        <dbReference type="Proteomes" id="UP000799118"/>
    </source>
</evidence>